<organism evidence="1 2">
    <name type="scientific">Portunus trituberculatus</name>
    <name type="common">Swimming crab</name>
    <name type="synonym">Neptunus trituberculatus</name>
    <dbReference type="NCBI Taxonomy" id="210409"/>
    <lineage>
        <taxon>Eukaryota</taxon>
        <taxon>Metazoa</taxon>
        <taxon>Ecdysozoa</taxon>
        <taxon>Arthropoda</taxon>
        <taxon>Crustacea</taxon>
        <taxon>Multicrustacea</taxon>
        <taxon>Malacostraca</taxon>
        <taxon>Eumalacostraca</taxon>
        <taxon>Eucarida</taxon>
        <taxon>Decapoda</taxon>
        <taxon>Pleocyemata</taxon>
        <taxon>Brachyura</taxon>
        <taxon>Eubrachyura</taxon>
        <taxon>Portunoidea</taxon>
        <taxon>Portunidae</taxon>
        <taxon>Portuninae</taxon>
        <taxon>Portunus</taxon>
    </lineage>
</organism>
<sequence length="222" mass="23753">MSHHLTTTPPPQHTTTTAHHLTIAHNLTTPPHRLTTSPPHLTISPLPHLLTTPPPNLTISPMPYYLITNPPPHHLTTTPYHLTTALPPHNHHAASPPHHRHRRLQAPGGVMAAVESNGTQFLRMITATSMTHGSSDLPAAPPGLSGLEVEGAVLVGNPRLSCASSPPPTLPLCTFRVLDYLSIDCFSVVAAGKFHSVYLMGALISIIEGGFSHITGLTKLDE</sequence>
<dbReference type="EMBL" id="VSRR010009921">
    <property type="protein sequence ID" value="MPC51061.1"/>
    <property type="molecule type" value="Genomic_DNA"/>
</dbReference>
<comment type="caution">
    <text evidence="1">The sequence shown here is derived from an EMBL/GenBank/DDBJ whole genome shotgun (WGS) entry which is preliminary data.</text>
</comment>
<proteinExistence type="predicted"/>
<keyword evidence="2" id="KW-1185">Reference proteome</keyword>
<reference evidence="1 2" key="1">
    <citation type="submission" date="2019-05" db="EMBL/GenBank/DDBJ databases">
        <title>Another draft genome of Portunus trituberculatus and its Hox gene families provides insights of decapod evolution.</title>
        <authorList>
            <person name="Jeong J.-H."/>
            <person name="Song I."/>
            <person name="Kim S."/>
            <person name="Choi T."/>
            <person name="Kim D."/>
            <person name="Ryu S."/>
            <person name="Kim W."/>
        </authorList>
    </citation>
    <scope>NUCLEOTIDE SEQUENCE [LARGE SCALE GENOMIC DNA]</scope>
    <source>
        <tissue evidence="1">Muscle</tissue>
    </source>
</reference>
<dbReference type="Proteomes" id="UP000324222">
    <property type="component" value="Unassembled WGS sequence"/>
</dbReference>
<name>A0A5B7FUA3_PORTR</name>
<gene>
    <name evidence="1" type="ORF">E2C01_044898</name>
</gene>
<protein>
    <submittedName>
        <fullName evidence="1">Uncharacterized protein</fullName>
    </submittedName>
</protein>
<dbReference type="AlphaFoldDB" id="A0A5B7FUA3"/>
<accession>A0A5B7FUA3</accession>
<evidence type="ECO:0000313" key="2">
    <source>
        <dbReference type="Proteomes" id="UP000324222"/>
    </source>
</evidence>
<evidence type="ECO:0000313" key="1">
    <source>
        <dbReference type="EMBL" id="MPC51061.1"/>
    </source>
</evidence>